<feature type="transmembrane region" description="Helical" evidence="13">
    <location>
        <begin position="856"/>
        <end position="877"/>
    </location>
</feature>
<keyword evidence="10 13" id="KW-0472">Membrane</keyword>
<keyword evidence="3" id="KW-1003">Cell membrane</keyword>
<evidence type="ECO:0000259" key="15">
    <source>
        <dbReference type="Pfam" id="PF25508"/>
    </source>
</evidence>
<evidence type="ECO:0000313" key="17">
    <source>
        <dbReference type="Proteomes" id="UP000887013"/>
    </source>
</evidence>
<reference evidence="16" key="1">
    <citation type="submission" date="2020-08" db="EMBL/GenBank/DDBJ databases">
        <title>Multicomponent nature underlies the extraordinary mechanical properties of spider dragline silk.</title>
        <authorList>
            <person name="Kono N."/>
            <person name="Nakamura H."/>
            <person name="Mori M."/>
            <person name="Yoshida Y."/>
            <person name="Ohtoshi R."/>
            <person name="Malay A.D."/>
            <person name="Moran D.A.P."/>
            <person name="Tomita M."/>
            <person name="Numata K."/>
            <person name="Arakawa K."/>
        </authorList>
    </citation>
    <scope>NUCLEOTIDE SEQUENCE</scope>
</reference>
<comment type="caution">
    <text evidence="16">The sequence shown here is derived from an EMBL/GenBank/DDBJ whole genome shotgun (WGS) entry which is preliminary data.</text>
</comment>
<keyword evidence="2" id="KW-0813">Transport</keyword>
<evidence type="ECO:0000256" key="2">
    <source>
        <dbReference type="ARBA" id="ARBA00022448"/>
    </source>
</evidence>
<evidence type="ECO:0000256" key="7">
    <source>
        <dbReference type="ARBA" id="ARBA00022837"/>
    </source>
</evidence>
<dbReference type="Proteomes" id="UP000887013">
    <property type="component" value="Unassembled WGS sequence"/>
</dbReference>
<dbReference type="EMBL" id="BMAW01063889">
    <property type="protein sequence ID" value="GFT42327.1"/>
    <property type="molecule type" value="Genomic_DNA"/>
</dbReference>
<organism evidence="16 17">
    <name type="scientific">Nephila pilipes</name>
    <name type="common">Giant wood spider</name>
    <name type="synonym">Nephila maculata</name>
    <dbReference type="NCBI Taxonomy" id="299642"/>
    <lineage>
        <taxon>Eukaryota</taxon>
        <taxon>Metazoa</taxon>
        <taxon>Ecdysozoa</taxon>
        <taxon>Arthropoda</taxon>
        <taxon>Chelicerata</taxon>
        <taxon>Arachnida</taxon>
        <taxon>Araneae</taxon>
        <taxon>Araneomorphae</taxon>
        <taxon>Entelegynae</taxon>
        <taxon>Araneoidea</taxon>
        <taxon>Nephilidae</taxon>
        <taxon>Nephila</taxon>
    </lineage>
</organism>
<sequence length="1566" mass="180689">MHQNRESRDEQSVISSLFRGLTGSKCQVSPSKQNGSIADDTNGNKRSNSDAVSISSSKNEPEKPLTNRGDIFFWRNFGYDQGGRPFLKVSHDANMDDTGHVLTQEWKLGTPRIVLVVMSNVSPLSQWTNTRQIKNFQKGLISATNTTEMWILTNGINVGVTKIIGDAVHEEINRRNSKGHFQKSHCMDSDHNSKIVVIGVAREDLLNHGDAFDGSTPRLEIENEGNKIEEQKFDLNPDHTHFLIVKDGTINKTGINYFLLRLQHYLASSLDQPRKSASNYRLNHCSLGILEIPVVAVLFQGGTDCARLVLDHLKRHLPLVVMKGSGGLADILGFAYSEINQRPQGIADAEFCENYLKPELSRKISEKFPKLRDNSLSRNIFRDRIMDCIRYAKQNEQIYLTVLNIYEHSCNLENLGNHLLRSLFKSQVIDNTNWHAQMHKDLYLTLDWNSPHVAMSEVFLKDPSNKFKIDKDFFDEAILRPQRESFVDLFLNQGFQVHKYLTPKRLILLFKKVRHQEFFQTVCWEGALGYGPVSNIKRNFIETDLNWLIEKTTSMENFVSSQELSLNAMGMYYIDPSAAERKAKVLLTFWATYTNRILLAKTLWKHADQPIHLALVLSMMIERLTPNVTDTALKAEMEESSREFADIATSMLDACYVDTPDRAFDVLNEESPGWAYKTAVDIAAEAQNKRFLSHICCQKWLTNEFFGKVKIRELSWGVFTVPTGIKVLLCAFLVFPMYAWTIFQTKECISTEDDKDIVDFDSENEDDNKTLINFSSPDTAPKEEKPAIQRTWKSVMWNPSTFRRYVIHHPPLWKMIYLMWSAPITKFWTFQFSKIFYIVYLAFFSIAVLWPSCGNYMLDLIVCCWTSLLALESVHPAFRMRKKYKAKVFILKIMEIVVMFVFVLLYLIGRILPLNLIDPYSTRVILCLGLIYFYYRIIYIYLPISPTLGPLLYRVKLMVLVDFINFMRMTILVIISGGIVIHAVMYPDYPFNKELFRRTFHKAWFSLFMTPITDLSGDSRCPLYSKSNSNSTCRAGEFDDWKCPNVGLWAYIFNIQYFVLLKLILLTLLYALFSATASKLSAESDAIWKFQRYHLVVDFSNRLRLPAPLNIISYIIILLQFIRWLFCRALCCLYREKPPEGAKSEDRRFSIKDYTYWNQLAQEYDSSQQTKEMEQAILEKQMDMIQSLMEDFVYHKQMMQSLKSSVRELERLMNYSHVHLENIRHLANRESSVTSTWDSMVDTSSRNLPPVMNILSRRSPYPGTRVQRFPVPDKYVPWEVMWISYDPVAFTLQRSDFPVLLQSHVDEDILLLREKNGPQQALPVYAWNSVSVNPAGIGLDRQSWITSSDGSALVYKLDSEGVPQNPMGRTGLRGRGSLPRWGPNHYVHAIITRFQKAREAFLSTKGLEFVVLWTERRFQLSIPGGFVAGEHRYEVIKSMFKPQLTGNAVWMDSNSVIKFFRDCVIPKIDLSESGESFPSILDSEESLKVNSDIVHKGYMDDPSNTDQAWKEVELWHIHFDETENVSEKLQTSMGWRLITEDAFFKLPAGQAVLLQDIARKMKATIL</sequence>
<feature type="transmembrane region" description="Helical" evidence="13">
    <location>
        <begin position="963"/>
        <end position="985"/>
    </location>
</feature>
<evidence type="ECO:0000256" key="11">
    <source>
        <dbReference type="ARBA" id="ARBA00023303"/>
    </source>
</evidence>
<keyword evidence="5" id="KW-0107">Calcium channel</keyword>
<feature type="transmembrane region" description="Helical" evidence="13">
    <location>
        <begin position="1048"/>
        <end position="1073"/>
    </location>
</feature>
<gene>
    <name evidence="16" type="primary">TRPM3</name>
    <name evidence="16" type="ORF">NPIL_658532</name>
</gene>
<keyword evidence="9" id="KW-0406">Ion transport</keyword>
<dbReference type="InterPro" id="IPR041491">
    <property type="entry name" value="TRPM_SLOG"/>
</dbReference>
<evidence type="ECO:0000256" key="4">
    <source>
        <dbReference type="ARBA" id="ARBA00022568"/>
    </source>
</evidence>
<dbReference type="Pfam" id="PF25969">
    <property type="entry name" value="NUDT9_N"/>
    <property type="match status" value="1"/>
</dbReference>
<keyword evidence="16" id="KW-0675">Receptor</keyword>
<dbReference type="PANTHER" id="PTHR13800:SF1">
    <property type="entry name" value="TRANSIENT RECEPTOR POTENTIAL CATION CHANNEL TRPM"/>
    <property type="match status" value="1"/>
</dbReference>
<evidence type="ECO:0000256" key="3">
    <source>
        <dbReference type="ARBA" id="ARBA00022475"/>
    </source>
</evidence>
<dbReference type="PANTHER" id="PTHR13800">
    <property type="entry name" value="TRANSIENT RECEPTOR POTENTIAL CATION CHANNEL, SUBFAMILY M, MEMBER 6"/>
    <property type="match status" value="1"/>
</dbReference>
<name>A0A8X6P1G8_NEPPI</name>
<comment type="subcellular location">
    <subcellularLocation>
        <location evidence="1">Cell membrane</location>
        <topology evidence="1">Multi-pass membrane protein</topology>
    </subcellularLocation>
</comment>
<feature type="transmembrane region" description="Helical" evidence="13">
    <location>
        <begin position="716"/>
        <end position="740"/>
    </location>
</feature>
<evidence type="ECO:0000256" key="1">
    <source>
        <dbReference type="ARBA" id="ARBA00004651"/>
    </source>
</evidence>
<proteinExistence type="predicted"/>
<dbReference type="GO" id="GO:0005886">
    <property type="term" value="C:plasma membrane"/>
    <property type="evidence" value="ECO:0007669"/>
    <property type="project" value="UniProtKB-SubCell"/>
</dbReference>
<keyword evidence="6 13" id="KW-0812">Transmembrane</keyword>
<accession>A0A8X6P1G8</accession>
<protein>
    <submittedName>
        <fullName evidence="16">Transient receptor potential cation channel subfamily M member 3</fullName>
    </submittedName>
</protein>
<feature type="region of interest" description="Disordered" evidence="12">
    <location>
        <begin position="23"/>
        <end position="65"/>
    </location>
</feature>
<keyword evidence="8 13" id="KW-1133">Transmembrane helix</keyword>
<dbReference type="Pfam" id="PF18139">
    <property type="entry name" value="LSDAT_euk"/>
    <property type="match status" value="1"/>
</dbReference>
<feature type="domain" description="TRPM SLOG" evidence="14">
    <location>
        <begin position="85"/>
        <end position="388"/>
    </location>
</feature>
<dbReference type="InterPro" id="IPR057366">
    <property type="entry name" value="TRPM-like"/>
</dbReference>
<evidence type="ECO:0000313" key="16">
    <source>
        <dbReference type="EMBL" id="GFT42327.1"/>
    </source>
</evidence>
<feature type="domain" description="TRPM-like" evidence="15">
    <location>
        <begin position="482"/>
        <end position="694"/>
    </location>
</feature>
<evidence type="ECO:0000256" key="8">
    <source>
        <dbReference type="ARBA" id="ARBA00022989"/>
    </source>
</evidence>
<dbReference type="InterPro" id="IPR015797">
    <property type="entry name" value="NUDIX_hydrolase-like_dom_sf"/>
</dbReference>
<dbReference type="SUPFAM" id="SSF55811">
    <property type="entry name" value="Nudix"/>
    <property type="match status" value="1"/>
</dbReference>
<dbReference type="Pfam" id="PF25508">
    <property type="entry name" value="TRPM2"/>
    <property type="match status" value="1"/>
</dbReference>
<feature type="compositionally biased region" description="Polar residues" evidence="12">
    <location>
        <begin position="24"/>
        <end position="58"/>
    </location>
</feature>
<evidence type="ECO:0000259" key="14">
    <source>
        <dbReference type="Pfam" id="PF18139"/>
    </source>
</evidence>
<feature type="transmembrane region" description="Helical" evidence="13">
    <location>
        <begin position="889"/>
        <end position="908"/>
    </location>
</feature>
<dbReference type="GO" id="GO:0005262">
    <property type="term" value="F:calcium channel activity"/>
    <property type="evidence" value="ECO:0007669"/>
    <property type="project" value="UniProtKB-KW"/>
</dbReference>
<keyword evidence="4" id="KW-0109">Calcium transport</keyword>
<evidence type="ECO:0000256" key="5">
    <source>
        <dbReference type="ARBA" id="ARBA00022673"/>
    </source>
</evidence>
<feature type="transmembrane region" description="Helical" evidence="13">
    <location>
        <begin position="827"/>
        <end position="850"/>
    </location>
</feature>
<evidence type="ECO:0000256" key="6">
    <source>
        <dbReference type="ARBA" id="ARBA00022692"/>
    </source>
</evidence>
<dbReference type="Gene3D" id="3.90.79.10">
    <property type="entry name" value="Nucleoside Triphosphate Pyrophosphohydrolase"/>
    <property type="match status" value="1"/>
</dbReference>
<keyword evidence="11" id="KW-0407">Ion channel</keyword>
<evidence type="ECO:0000256" key="13">
    <source>
        <dbReference type="SAM" id="Phobius"/>
    </source>
</evidence>
<feature type="transmembrane region" description="Helical" evidence="13">
    <location>
        <begin position="1107"/>
        <end position="1126"/>
    </location>
</feature>
<evidence type="ECO:0000256" key="10">
    <source>
        <dbReference type="ARBA" id="ARBA00023136"/>
    </source>
</evidence>
<keyword evidence="17" id="KW-1185">Reference proteome</keyword>
<dbReference type="InterPro" id="IPR050927">
    <property type="entry name" value="TRPM"/>
</dbReference>
<evidence type="ECO:0000256" key="12">
    <source>
        <dbReference type="SAM" id="MobiDB-lite"/>
    </source>
</evidence>
<evidence type="ECO:0000256" key="9">
    <source>
        <dbReference type="ARBA" id="ARBA00023065"/>
    </source>
</evidence>
<dbReference type="OrthoDB" id="301415at2759"/>
<keyword evidence="7" id="KW-0106">Calcium</keyword>
<feature type="transmembrane region" description="Helical" evidence="13">
    <location>
        <begin position="920"/>
        <end position="942"/>
    </location>
</feature>